<evidence type="ECO:0000313" key="3">
    <source>
        <dbReference type="RefSeq" id="XP_033168907.1"/>
    </source>
</evidence>
<keyword evidence="2" id="KW-1185">Reference proteome</keyword>
<organism evidence="2 3">
    <name type="scientific">Drosophila mauritiana</name>
    <name type="common">Fruit fly</name>
    <dbReference type="NCBI Taxonomy" id="7226"/>
    <lineage>
        <taxon>Eukaryota</taxon>
        <taxon>Metazoa</taxon>
        <taxon>Ecdysozoa</taxon>
        <taxon>Arthropoda</taxon>
        <taxon>Hexapoda</taxon>
        <taxon>Insecta</taxon>
        <taxon>Pterygota</taxon>
        <taxon>Neoptera</taxon>
        <taxon>Endopterygota</taxon>
        <taxon>Diptera</taxon>
        <taxon>Brachycera</taxon>
        <taxon>Muscomorpha</taxon>
        <taxon>Ephydroidea</taxon>
        <taxon>Drosophilidae</taxon>
        <taxon>Drosophila</taxon>
        <taxon>Sophophora</taxon>
    </lineage>
</organism>
<feature type="region of interest" description="Disordered" evidence="1">
    <location>
        <begin position="43"/>
        <end position="121"/>
    </location>
</feature>
<proteinExistence type="predicted"/>
<feature type="compositionally biased region" description="Polar residues" evidence="1">
    <location>
        <begin position="91"/>
        <end position="104"/>
    </location>
</feature>
<dbReference type="AlphaFoldDB" id="A0A6P8KP66"/>
<accession>A0A6P8KP66</accession>
<protein>
    <submittedName>
        <fullName evidence="3">Uncharacterized protein LOC117146669</fullName>
    </submittedName>
</protein>
<evidence type="ECO:0000256" key="1">
    <source>
        <dbReference type="SAM" id="MobiDB-lite"/>
    </source>
</evidence>
<dbReference type="Proteomes" id="UP000515162">
    <property type="component" value="Chromosome X"/>
</dbReference>
<name>A0A6P8KP66_DROMA</name>
<evidence type="ECO:0000313" key="2">
    <source>
        <dbReference type="Proteomes" id="UP000515162"/>
    </source>
</evidence>
<gene>
    <name evidence="3" type="primary">LOC117146669</name>
</gene>
<dbReference type="RefSeq" id="XP_033168907.1">
    <property type="nucleotide sequence ID" value="XM_033313016.1"/>
</dbReference>
<sequence length="143" mass="16478">MQSKANIGIFWTELDKIRISAKNLAQLRTQFWGRKMQTAVRVEVKKPPRKNKIRDTSATEFSPRPPANNHNNHGKRAVSQAKTGCRRMPRLQTSDSILQTTQTRIFGMPNESENIHRAPRSQEELQVKLETDAVMVTRVRNKD</sequence>
<reference evidence="3" key="1">
    <citation type="submission" date="2025-08" db="UniProtKB">
        <authorList>
            <consortium name="RefSeq"/>
        </authorList>
    </citation>
    <scope>IDENTIFICATION</scope>
    <source>
        <strain evidence="3">Mau12</strain>
        <tissue evidence="3">Whole Body</tissue>
    </source>
</reference>
<dbReference type="GeneID" id="117146669"/>